<dbReference type="InterPro" id="IPR008327">
    <property type="entry name" value="Sig_transdc_resp-reg_antiterm"/>
</dbReference>
<feature type="domain" description="ANTAR" evidence="2">
    <location>
        <begin position="129"/>
        <end position="190"/>
    </location>
</feature>
<reference evidence="3" key="1">
    <citation type="submission" date="2020-08" db="EMBL/GenBank/DDBJ databases">
        <title>Genome public.</title>
        <authorList>
            <person name="Liu C."/>
            <person name="Sun Q."/>
        </authorList>
    </citation>
    <scope>NUCLEOTIDE SEQUENCE</scope>
    <source>
        <strain evidence="3">BX12</strain>
    </source>
</reference>
<dbReference type="EMBL" id="JACRYT010000019">
    <property type="protein sequence ID" value="MBC6680803.1"/>
    <property type="molecule type" value="Genomic_DNA"/>
</dbReference>
<keyword evidence="4" id="KW-1185">Reference proteome</keyword>
<dbReference type="SUPFAM" id="SSF52172">
    <property type="entry name" value="CheY-like"/>
    <property type="match status" value="1"/>
</dbReference>
<gene>
    <name evidence="3" type="ORF">H9L42_13315</name>
</gene>
<feature type="coiled-coil region" evidence="1">
    <location>
        <begin position="122"/>
        <end position="149"/>
    </location>
</feature>
<evidence type="ECO:0000313" key="4">
    <source>
        <dbReference type="Proteomes" id="UP000602647"/>
    </source>
</evidence>
<dbReference type="InterPro" id="IPR011006">
    <property type="entry name" value="CheY-like_superfamily"/>
</dbReference>
<comment type="caution">
    <text evidence="3">The sequence shown here is derived from an EMBL/GenBank/DDBJ whole genome shotgun (WGS) entry which is preliminary data.</text>
</comment>
<dbReference type="Proteomes" id="UP000602647">
    <property type="component" value="Unassembled WGS sequence"/>
</dbReference>
<evidence type="ECO:0000256" key="1">
    <source>
        <dbReference type="SAM" id="Coils"/>
    </source>
</evidence>
<dbReference type="Pfam" id="PF03861">
    <property type="entry name" value="ANTAR"/>
    <property type="match status" value="1"/>
</dbReference>
<protein>
    <submittedName>
        <fullName evidence="3">ANTAR domain-containing protein</fullName>
    </submittedName>
</protein>
<name>A0A923SWY9_9FIRM</name>
<organism evidence="3 4">
    <name type="scientific">Zhenpiania hominis</name>
    <dbReference type="NCBI Taxonomy" id="2763644"/>
    <lineage>
        <taxon>Bacteria</taxon>
        <taxon>Bacillati</taxon>
        <taxon>Bacillota</taxon>
        <taxon>Clostridia</taxon>
        <taxon>Peptostreptococcales</taxon>
        <taxon>Anaerovoracaceae</taxon>
        <taxon>Zhenpiania</taxon>
    </lineage>
</organism>
<dbReference type="PIRSF" id="PIRSF036382">
    <property type="entry name" value="RR_antiterm"/>
    <property type="match status" value="1"/>
</dbReference>
<dbReference type="SMART" id="SM01012">
    <property type="entry name" value="ANTAR"/>
    <property type="match status" value="1"/>
</dbReference>
<evidence type="ECO:0000313" key="3">
    <source>
        <dbReference type="EMBL" id="MBC6680803.1"/>
    </source>
</evidence>
<accession>A0A923SWY9</accession>
<evidence type="ECO:0000259" key="2">
    <source>
        <dbReference type="PROSITE" id="PS50921"/>
    </source>
</evidence>
<dbReference type="Gene3D" id="3.40.50.2300">
    <property type="match status" value="1"/>
</dbReference>
<proteinExistence type="predicted"/>
<dbReference type="PROSITE" id="PS50921">
    <property type="entry name" value="ANTAR"/>
    <property type="match status" value="1"/>
</dbReference>
<sequence length="195" mass="21646">MNREQKRLRVLIVSSSEKAEHLLRDLLPSASFSPIGSVSSIGEAKRTILRSPVDVLIINAPLKDEFGTQFAIQAADTHNMGVLMLVRSEFFGPVSEKAGKFGVLVLSKPVNRVLASQAVGLLAAMRRKVGALEKEASSLQRKMEEIRLVNRAKLVLMEHLNMSEAQAHRYIEKSAMDSCTKRSEVAETIIRTYEN</sequence>
<keyword evidence="1" id="KW-0175">Coiled coil</keyword>
<dbReference type="Gene3D" id="1.10.10.10">
    <property type="entry name" value="Winged helix-like DNA-binding domain superfamily/Winged helix DNA-binding domain"/>
    <property type="match status" value="1"/>
</dbReference>
<dbReference type="InterPro" id="IPR036388">
    <property type="entry name" value="WH-like_DNA-bd_sf"/>
</dbReference>
<dbReference type="InterPro" id="IPR005561">
    <property type="entry name" value="ANTAR"/>
</dbReference>
<dbReference type="RefSeq" id="WP_187303899.1">
    <property type="nucleotide sequence ID" value="NZ_JACRYT010000019.1"/>
</dbReference>
<dbReference type="GO" id="GO:0003723">
    <property type="term" value="F:RNA binding"/>
    <property type="evidence" value="ECO:0007669"/>
    <property type="project" value="InterPro"/>
</dbReference>
<dbReference type="AlphaFoldDB" id="A0A923SWY9"/>